<organism evidence="2 3">
    <name type="scientific">Endocarpon pusillum</name>
    <dbReference type="NCBI Taxonomy" id="364733"/>
    <lineage>
        <taxon>Eukaryota</taxon>
        <taxon>Fungi</taxon>
        <taxon>Dikarya</taxon>
        <taxon>Ascomycota</taxon>
        <taxon>Pezizomycotina</taxon>
        <taxon>Eurotiomycetes</taxon>
        <taxon>Chaetothyriomycetidae</taxon>
        <taxon>Verrucariales</taxon>
        <taxon>Verrucariaceae</taxon>
        <taxon>Endocarpon</taxon>
    </lineage>
</organism>
<dbReference type="InterPro" id="IPR023214">
    <property type="entry name" value="HAD_sf"/>
</dbReference>
<dbReference type="Proteomes" id="UP000606974">
    <property type="component" value="Unassembled WGS sequence"/>
</dbReference>
<dbReference type="SUPFAM" id="SSF56784">
    <property type="entry name" value="HAD-like"/>
    <property type="match status" value="1"/>
</dbReference>
<accession>A0A8H7AE43</accession>
<comment type="caution">
    <text evidence="2">The sequence shown here is derived from an EMBL/GenBank/DDBJ whole genome shotgun (WGS) entry which is preliminary data.</text>
</comment>
<dbReference type="PANTHER" id="PTHR17901:SF14">
    <property type="entry name" value="MAGNESIUM-DEPENDENT PHOSPHATASE 1"/>
    <property type="match status" value="1"/>
</dbReference>
<dbReference type="SFLD" id="SFLDG01131">
    <property type="entry name" value="C1.5.2:_MDP_Like"/>
    <property type="match status" value="1"/>
</dbReference>
<feature type="region of interest" description="Disordered" evidence="1">
    <location>
        <begin position="1"/>
        <end position="36"/>
    </location>
</feature>
<proteinExistence type="predicted"/>
<dbReference type="EMBL" id="JAACFV010000069">
    <property type="protein sequence ID" value="KAF7507435.1"/>
    <property type="molecule type" value="Genomic_DNA"/>
</dbReference>
<protein>
    <recommendedName>
        <fullName evidence="4">Magnesium-dependent phosphatase-1</fullName>
    </recommendedName>
</protein>
<keyword evidence="3" id="KW-1185">Reference proteome</keyword>
<name>A0A8H7AE43_9EURO</name>
<dbReference type="InterPro" id="IPR010036">
    <property type="entry name" value="MDP_1_eu_arc"/>
</dbReference>
<dbReference type="GO" id="GO:0003993">
    <property type="term" value="F:acid phosphatase activity"/>
    <property type="evidence" value="ECO:0007669"/>
    <property type="project" value="TreeGrafter"/>
</dbReference>
<dbReference type="AlphaFoldDB" id="A0A8H7AE43"/>
<dbReference type="Gene3D" id="3.40.50.1000">
    <property type="entry name" value="HAD superfamily/HAD-like"/>
    <property type="match status" value="1"/>
</dbReference>
<dbReference type="OrthoDB" id="2865258at2759"/>
<dbReference type="FunFam" id="3.40.50.1000:FF:000155">
    <property type="entry name" value="Putative magnesium dependent phosphatase"/>
    <property type="match status" value="1"/>
</dbReference>
<dbReference type="Pfam" id="PF12689">
    <property type="entry name" value="Acid_PPase"/>
    <property type="match status" value="1"/>
</dbReference>
<gene>
    <name evidence="2" type="ORF">GJ744_010494</name>
</gene>
<sequence length="281" mass="31465">MPKRILGSSLAAVPPLPSPGLQPSTTLSSSTSSHSGPDTFFDSLPLPRIIVFDLDYTLWPFWVDTHVTPPIKAKDSSTRVQDRWGESFAFYPGVPNVLHAARERGITMSVASRTEAPELAKDMLKQLVVTPPFNAMDDVDDDDNNNNPNPDEKKKKKKNKSSSSSKPAKPLKALDYFTHMQIFPGSKTTHFAKIQEGTRKAGDEAAFADMLFFDDEARNRNVEVELGVTFWLVRDGVTSEEVDKGVWEWRKRRGIFPGQEGPGQNQQGVVHAQYYYPRNEL</sequence>
<evidence type="ECO:0008006" key="4">
    <source>
        <dbReference type="Google" id="ProtNLM"/>
    </source>
</evidence>
<dbReference type="SFLD" id="SFLDS00003">
    <property type="entry name" value="Haloacid_Dehalogenase"/>
    <property type="match status" value="1"/>
</dbReference>
<dbReference type="InterPro" id="IPR036412">
    <property type="entry name" value="HAD-like_sf"/>
</dbReference>
<evidence type="ECO:0000313" key="2">
    <source>
        <dbReference type="EMBL" id="KAF7507435.1"/>
    </source>
</evidence>
<dbReference type="InterPro" id="IPR010033">
    <property type="entry name" value="HAD_SF_ppase_IIIC"/>
</dbReference>
<dbReference type="PANTHER" id="PTHR17901">
    <property type="entry name" value="MAGNESIUM-DEPENDENT PHOSPHATASE 1 MDP1"/>
    <property type="match status" value="1"/>
</dbReference>
<dbReference type="NCBIfam" id="TIGR01681">
    <property type="entry name" value="HAD-SF-IIIC"/>
    <property type="match status" value="1"/>
</dbReference>
<feature type="region of interest" description="Disordered" evidence="1">
    <location>
        <begin position="134"/>
        <end position="170"/>
    </location>
</feature>
<dbReference type="SFLD" id="SFLDG01129">
    <property type="entry name" value="C1.5:_HAD__Beta-PGM__Phosphata"/>
    <property type="match status" value="1"/>
</dbReference>
<evidence type="ECO:0000256" key="1">
    <source>
        <dbReference type="SAM" id="MobiDB-lite"/>
    </source>
</evidence>
<evidence type="ECO:0000313" key="3">
    <source>
        <dbReference type="Proteomes" id="UP000606974"/>
    </source>
</evidence>
<dbReference type="NCBIfam" id="TIGR01685">
    <property type="entry name" value="MDP-1"/>
    <property type="match status" value="1"/>
</dbReference>
<feature type="compositionally biased region" description="Low complexity" evidence="1">
    <location>
        <begin position="21"/>
        <end position="36"/>
    </location>
</feature>
<feature type="compositionally biased region" description="Low complexity" evidence="1">
    <location>
        <begin position="161"/>
        <end position="170"/>
    </location>
</feature>
<reference evidence="2" key="1">
    <citation type="submission" date="2020-02" db="EMBL/GenBank/DDBJ databases">
        <authorList>
            <person name="Palmer J.M."/>
        </authorList>
    </citation>
    <scope>NUCLEOTIDE SEQUENCE</scope>
    <source>
        <strain evidence="2">EPUS1.4</strain>
        <tissue evidence="2">Thallus</tissue>
    </source>
</reference>
<feature type="compositionally biased region" description="Low complexity" evidence="1">
    <location>
        <begin position="1"/>
        <end position="13"/>
    </location>
</feature>